<evidence type="ECO:0000313" key="12">
    <source>
        <dbReference type="Proteomes" id="UP001580346"/>
    </source>
</evidence>
<dbReference type="NCBIfam" id="TIGR01411">
    <property type="entry name" value="tatAE"/>
    <property type="match status" value="1"/>
</dbReference>
<feature type="compositionally biased region" description="Basic and acidic residues" evidence="10">
    <location>
        <begin position="67"/>
        <end position="81"/>
    </location>
</feature>
<evidence type="ECO:0000256" key="9">
    <source>
        <dbReference type="HAMAP-Rule" id="MF_00236"/>
    </source>
</evidence>
<dbReference type="RefSeq" id="WP_375354975.1">
    <property type="nucleotide sequence ID" value="NZ_JBHHMI010000006.1"/>
</dbReference>
<comment type="subunit">
    <text evidence="9">Forms a complex with TatC.</text>
</comment>
<evidence type="ECO:0000256" key="7">
    <source>
        <dbReference type="ARBA" id="ARBA00023010"/>
    </source>
</evidence>
<dbReference type="Proteomes" id="UP001580346">
    <property type="component" value="Unassembled WGS sequence"/>
</dbReference>
<evidence type="ECO:0000256" key="4">
    <source>
        <dbReference type="ARBA" id="ARBA00022692"/>
    </source>
</evidence>
<evidence type="ECO:0000256" key="6">
    <source>
        <dbReference type="ARBA" id="ARBA00022989"/>
    </source>
</evidence>
<dbReference type="PANTHER" id="PTHR42982:SF1">
    <property type="entry name" value="SEC-INDEPENDENT PROTEIN TRANSLOCASE PROTEIN TATA"/>
    <property type="match status" value="1"/>
</dbReference>
<keyword evidence="8 9" id="KW-0472">Membrane</keyword>
<evidence type="ECO:0000256" key="5">
    <source>
        <dbReference type="ARBA" id="ARBA00022927"/>
    </source>
</evidence>
<gene>
    <name evidence="9 11" type="primary">tatA</name>
    <name evidence="11" type="ORF">ACE41H_09465</name>
</gene>
<comment type="function">
    <text evidence="9">Part of the twin-arginine translocation (Tat) system that transports large folded proteins containing a characteristic twin-arginine motif in their signal peptide across membranes. TatA could form the protein-conducting channel of the Tat system.</text>
</comment>
<evidence type="ECO:0000256" key="8">
    <source>
        <dbReference type="ARBA" id="ARBA00023136"/>
    </source>
</evidence>
<protein>
    <recommendedName>
        <fullName evidence="9">Sec-independent protein translocase protein TatA</fullName>
    </recommendedName>
</protein>
<accession>A0ABV5ASK0</accession>
<keyword evidence="4 9" id="KW-0812">Transmembrane</keyword>
<evidence type="ECO:0000256" key="3">
    <source>
        <dbReference type="ARBA" id="ARBA00022475"/>
    </source>
</evidence>
<comment type="caution">
    <text evidence="11">The sequence shown here is derived from an EMBL/GenBank/DDBJ whole genome shotgun (WGS) entry which is preliminary data.</text>
</comment>
<keyword evidence="6 9" id="KW-1133">Transmembrane helix</keyword>
<comment type="subcellular location">
    <subcellularLocation>
        <location evidence="1 9">Cell membrane</location>
        <topology evidence="1 9">Single-pass membrane protein</topology>
    </subcellularLocation>
</comment>
<dbReference type="Gene3D" id="1.20.5.3310">
    <property type="match status" value="1"/>
</dbReference>
<comment type="similarity">
    <text evidence="9">Belongs to the TatA/E family.</text>
</comment>
<name>A0ABV5ASK0_9BACL</name>
<keyword evidence="7 9" id="KW-0811">Translocation</keyword>
<organism evidence="11 12">
    <name type="scientific">Paenibacillus enshidis</name>
    <dbReference type="NCBI Taxonomy" id="1458439"/>
    <lineage>
        <taxon>Bacteria</taxon>
        <taxon>Bacillati</taxon>
        <taxon>Bacillota</taxon>
        <taxon>Bacilli</taxon>
        <taxon>Bacillales</taxon>
        <taxon>Paenibacillaceae</taxon>
        <taxon>Paenibacillus</taxon>
    </lineage>
</organism>
<dbReference type="NCBIfam" id="NF011430">
    <property type="entry name" value="PRK14861.1"/>
    <property type="match status" value="1"/>
</dbReference>
<evidence type="ECO:0000256" key="1">
    <source>
        <dbReference type="ARBA" id="ARBA00004162"/>
    </source>
</evidence>
<dbReference type="InterPro" id="IPR003369">
    <property type="entry name" value="TatA/B/E"/>
</dbReference>
<keyword evidence="12" id="KW-1185">Reference proteome</keyword>
<evidence type="ECO:0000256" key="10">
    <source>
        <dbReference type="SAM" id="MobiDB-lite"/>
    </source>
</evidence>
<dbReference type="EMBL" id="JBHHMI010000006">
    <property type="protein sequence ID" value="MFB5267012.1"/>
    <property type="molecule type" value="Genomic_DNA"/>
</dbReference>
<proteinExistence type="inferred from homology"/>
<dbReference type="HAMAP" id="MF_00236">
    <property type="entry name" value="TatA_E"/>
    <property type="match status" value="1"/>
</dbReference>
<reference evidence="11 12" key="1">
    <citation type="submission" date="2024-09" db="EMBL/GenBank/DDBJ databases">
        <title>Paenibacillus zeirhizospherea sp. nov., isolated from surface of the maize (Zea mays) roots in a horticulture field, Hungary.</title>
        <authorList>
            <person name="Marton D."/>
            <person name="Farkas M."/>
            <person name="Bedics A."/>
            <person name="Toth E."/>
            <person name="Tancsics A."/>
            <person name="Boka K."/>
            <person name="Maroti G."/>
            <person name="Kriszt B."/>
            <person name="Cserhati M."/>
        </authorList>
    </citation>
    <scope>NUCLEOTIDE SEQUENCE [LARGE SCALE GENOMIC DNA]</scope>
    <source>
        <strain evidence="11 12">KCTC 33519</strain>
    </source>
</reference>
<dbReference type="InterPro" id="IPR006312">
    <property type="entry name" value="TatA/E"/>
</dbReference>
<feature type="region of interest" description="Disordered" evidence="10">
    <location>
        <begin position="45"/>
        <end position="81"/>
    </location>
</feature>
<keyword evidence="5 9" id="KW-0653">Protein transport</keyword>
<feature type="compositionally biased region" description="Basic and acidic residues" evidence="10">
    <location>
        <begin position="45"/>
        <end position="55"/>
    </location>
</feature>
<sequence length="81" mass="8570">MGFGGIGTSGLILLVVLALLLFGPNKLPELGRAVGRTFREFKNGARDLMSEEEPRGGNPSSPVRGSGDADRTADKRTTDQP</sequence>
<dbReference type="Pfam" id="PF02416">
    <property type="entry name" value="TatA_B_E"/>
    <property type="match status" value="1"/>
</dbReference>
<keyword evidence="3 9" id="KW-1003">Cell membrane</keyword>
<keyword evidence="2 9" id="KW-0813">Transport</keyword>
<evidence type="ECO:0000313" key="11">
    <source>
        <dbReference type="EMBL" id="MFB5267012.1"/>
    </source>
</evidence>
<dbReference type="PANTHER" id="PTHR42982">
    <property type="entry name" value="SEC-INDEPENDENT PROTEIN TRANSLOCASE PROTEIN TATA"/>
    <property type="match status" value="1"/>
</dbReference>
<feature type="transmembrane region" description="Helical" evidence="9">
    <location>
        <begin position="6"/>
        <end position="23"/>
    </location>
</feature>
<evidence type="ECO:0000256" key="2">
    <source>
        <dbReference type="ARBA" id="ARBA00022448"/>
    </source>
</evidence>